<name>A0AAD0TQV0_9LACO</name>
<feature type="transmembrane region" description="Helical" evidence="1">
    <location>
        <begin position="60"/>
        <end position="81"/>
    </location>
</feature>
<dbReference type="Proteomes" id="UP000236162">
    <property type="component" value="Unassembled WGS sequence"/>
</dbReference>
<proteinExistence type="predicted"/>
<dbReference type="EMBL" id="CP032744">
    <property type="protein sequence ID" value="AYJ39811.1"/>
    <property type="molecule type" value="Genomic_DNA"/>
</dbReference>
<evidence type="ECO:0000313" key="2">
    <source>
        <dbReference type="EMBL" id="AYJ39811.1"/>
    </source>
</evidence>
<dbReference type="GeneID" id="79808539"/>
<sequence>MTLNYKYGLLNNLWWLPLVFSSLFKFTGKLIFGLIVALVLVYVLMWQIQKCYPKYNAKAYTNSIWGWGGLTVLAVIDMMIFSKNNTLFFALLMLGCVVRDSLAVRK</sequence>
<organism evidence="2 5">
    <name type="scientific">Lactiplantibacillus paraplantarum</name>
    <dbReference type="NCBI Taxonomy" id="60520"/>
    <lineage>
        <taxon>Bacteria</taxon>
        <taxon>Bacillati</taxon>
        <taxon>Bacillota</taxon>
        <taxon>Bacilli</taxon>
        <taxon>Lactobacillales</taxon>
        <taxon>Lactobacillaceae</taxon>
        <taxon>Lactiplantibacillus</taxon>
    </lineage>
</organism>
<evidence type="ECO:0000313" key="4">
    <source>
        <dbReference type="Proteomes" id="UP000236162"/>
    </source>
</evidence>
<dbReference type="Proteomes" id="UP000277896">
    <property type="component" value="Chromosome"/>
</dbReference>
<protein>
    <submittedName>
        <fullName evidence="2">Uncharacterized protein</fullName>
    </submittedName>
</protein>
<keyword evidence="1" id="KW-0472">Membrane</keyword>
<feature type="transmembrane region" description="Helical" evidence="1">
    <location>
        <begin position="30"/>
        <end position="48"/>
    </location>
</feature>
<evidence type="ECO:0000313" key="3">
    <source>
        <dbReference type="EMBL" id="GBF02719.1"/>
    </source>
</evidence>
<feature type="transmembrane region" description="Helical" evidence="1">
    <location>
        <begin position="87"/>
        <end position="104"/>
    </location>
</feature>
<dbReference type="AlphaFoldDB" id="A0AAD0TQV0"/>
<reference evidence="2 5" key="2">
    <citation type="submission" date="2018-10" db="EMBL/GenBank/DDBJ databases">
        <title>Genome seuquencing of Lactobacillus species.</title>
        <authorList>
            <person name="Baek C."/>
            <person name="Yi H."/>
        </authorList>
    </citation>
    <scope>NUCLEOTIDE SEQUENCE [LARGE SCALE GENOMIC DNA]</scope>
    <source>
        <strain evidence="2 5">DSM 10667</strain>
    </source>
</reference>
<dbReference type="EMBL" id="BDOR01000014">
    <property type="protein sequence ID" value="GBF02719.1"/>
    <property type="molecule type" value="Genomic_DNA"/>
</dbReference>
<keyword evidence="1" id="KW-0812">Transmembrane</keyword>
<reference evidence="3 4" key="1">
    <citation type="submission" date="2017-04" db="EMBL/GenBank/DDBJ databases">
        <title>In vitro and in silico characterization of Lactobacillus paraplantarum D2-1, a starter culture for soymilk fermentation.</title>
        <authorList>
            <person name="Endo A."/>
            <person name="Sasaki F."/>
            <person name="Maeno S."/>
            <person name="Kanesaki Y."/>
            <person name="Kubota E."/>
            <person name="Torres G.A."/>
            <person name="Tomita S."/>
            <person name="Nakagawa J."/>
        </authorList>
    </citation>
    <scope>NUCLEOTIDE SEQUENCE [LARGE SCALE GENOMIC DNA]</scope>
    <source>
        <strain evidence="3 4">D2-1</strain>
    </source>
</reference>
<accession>A0AAD0TQV0</accession>
<evidence type="ECO:0000313" key="5">
    <source>
        <dbReference type="Proteomes" id="UP000277896"/>
    </source>
</evidence>
<dbReference type="RefSeq" id="WP_021731100.1">
    <property type="nucleotide sequence ID" value="NZ_AVAI01000097.1"/>
</dbReference>
<evidence type="ECO:0000256" key="1">
    <source>
        <dbReference type="SAM" id="Phobius"/>
    </source>
</evidence>
<keyword evidence="4" id="KW-1185">Reference proteome</keyword>
<keyword evidence="1" id="KW-1133">Transmembrane helix</keyword>
<gene>
    <name evidence="2" type="ORF">LP667_13925</name>
    <name evidence="3" type="ORF">LPPLD21_02269</name>
</gene>